<proteinExistence type="predicted"/>
<name>A0A6J5MDB6_9CAUD</name>
<dbReference type="EMBL" id="LR796418">
    <property type="protein sequence ID" value="CAB4143030.1"/>
    <property type="molecule type" value="Genomic_DNA"/>
</dbReference>
<evidence type="ECO:0000313" key="2">
    <source>
        <dbReference type="EMBL" id="CAB4162559.1"/>
    </source>
</evidence>
<reference evidence="1" key="1">
    <citation type="submission" date="2020-04" db="EMBL/GenBank/DDBJ databases">
        <authorList>
            <person name="Chiriac C."/>
            <person name="Salcher M."/>
            <person name="Ghai R."/>
            <person name="Kavagutti S V."/>
        </authorList>
    </citation>
    <scope>NUCLEOTIDE SEQUENCE</scope>
</reference>
<organism evidence="1">
    <name type="scientific">uncultured Caudovirales phage</name>
    <dbReference type="NCBI Taxonomy" id="2100421"/>
    <lineage>
        <taxon>Viruses</taxon>
        <taxon>Duplodnaviria</taxon>
        <taxon>Heunggongvirae</taxon>
        <taxon>Uroviricota</taxon>
        <taxon>Caudoviricetes</taxon>
        <taxon>Peduoviridae</taxon>
        <taxon>Maltschvirus</taxon>
        <taxon>Maltschvirus maltsch</taxon>
    </lineage>
</organism>
<gene>
    <name evidence="1" type="ORF">UFOVP436_62</name>
    <name evidence="2" type="ORF">UFOVP784_62</name>
</gene>
<dbReference type="EMBL" id="LR796737">
    <property type="protein sequence ID" value="CAB4162559.1"/>
    <property type="molecule type" value="Genomic_DNA"/>
</dbReference>
<sequence length="213" mass="21077">MSILNRAGKLLNEASGFSGMGTAGKVGMGAMLVGLGAKGFYDQVAPATISAGMDVAFGDPQADRKILGTNLTPSLLYGASGLPGAGYARTMNAARFGVGGRSGPINNTVRPAIFGGVAGAAVGTAAVAAAARATKSPINPTQLMKGGAKKAAIGAAIGGGLGLAGTITSAVTTARTNEQIITQSPFYNQSALTAERLNASGNIVLGMHNQRRG</sequence>
<protein>
    <submittedName>
        <fullName evidence="1">Uncharacterized protein</fullName>
    </submittedName>
</protein>
<evidence type="ECO:0000313" key="1">
    <source>
        <dbReference type="EMBL" id="CAB4143030.1"/>
    </source>
</evidence>
<accession>A0A6J5MDB6</accession>